<comment type="caution">
    <text evidence="3">The sequence shown here is derived from an EMBL/GenBank/DDBJ whole genome shotgun (WGS) entry which is preliminary data.</text>
</comment>
<comment type="similarity">
    <text evidence="1">Belongs to the iron/ascorbate-dependent oxidoreductase family.</text>
</comment>
<accession>A0ABV5RMR3</accession>
<evidence type="ECO:0000259" key="2">
    <source>
        <dbReference type="PROSITE" id="PS51471"/>
    </source>
</evidence>
<dbReference type="InterPro" id="IPR005123">
    <property type="entry name" value="Oxoglu/Fe-dep_dioxygenase_dom"/>
</dbReference>
<dbReference type="Proteomes" id="UP001589710">
    <property type="component" value="Unassembled WGS sequence"/>
</dbReference>
<feature type="domain" description="Fe2OG dioxygenase" evidence="2">
    <location>
        <begin position="132"/>
        <end position="254"/>
    </location>
</feature>
<reference evidence="3 4" key="1">
    <citation type="submission" date="2024-09" db="EMBL/GenBank/DDBJ databases">
        <authorList>
            <person name="Sun Q."/>
            <person name="Mori K."/>
        </authorList>
    </citation>
    <scope>NUCLEOTIDE SEQUENCE [LARGE SCALE GENOMIC DNA]</scope>
    <source>
        <strain evidence="3 4">JCM 3331</strain>
    </source>
</reference>
<dbReference type="InterPro" id="IPR056470">
    <property type="entry name" value="BesD/HalB-like"/>
</dbReference>
<dbReference type="RefSeq" id="WP_345517079.1">
    <property type="nucleotide sequence ID" value="NZ_BAAAXD010000043.1"/>
</dbReference>
<proteinExistence type="inferred from homology"/>
<keyword evidence="1" id="KW-0479">Metal-binding</keyword>
<dbReference type="EMBL" id="JBHMCG010000216">
    <property type="protein sequence ID" value="MFB9579185.1"/>
    <property type="molecule type" value="Genomic_DNA"/>
</dbReference>
<keyword evidence="4" id="KW-1185">Reference proteome</keyword>
<dbReference type="Pfam" id="PF23169">
    <property type="entry name" value="HalD"/>
    <property type="match status" value="1"/>
</dbReference>
<keyword evidence="1" id="KW-0408">Iron</keyword>
<keyword evidence="1" id="KW-0560">Oxidoreductase</keyword>
<dbReference type="PROSITE" id="PS51471">
    <property type="entry name" value="FE2OG_OXY"/>
    <property type="match status" value="1"/>
</dbReference>
<evidence type="ECO:0000313" key="3">
    <source>
        <dbReference type="EMBL" id="MFB9579185.1"/>
    </source>
</evidence>
<gene>
    <name evidence="3" type="ORF">ACFFTL_44815</name>
</gene>
<organism evidence="3 4">
    <name type="scientific">Streptomyces yanii</name>
    <dbReference type="NCBI Taxonomy" id="78510"/>
    <lineage>
        <taxon>Bacteria</taxon>
        <taxon>Bacillati</taxon>
        <taxon>Actinomycetota</taxon>
        <taxon>Actinomycetes</taxon>
        <taxon>Kitasatosporales</taxon>
        <taxon>Streptomycetaceae</taxon>
        <taxon>Streptomyces</taxon>
    </lineage>
</organism>
<name>A0ABV5RMR3_9ACTN</name>
<evidence type="ECO:0000256" key="1">
    <source>
        <dbReference type="RuleBase" id="RU003682"/>
    </source>
</evidence>
<evidence type="ECO:0000313" key="4">
    <source>
        <dbReference type="Proteomes" id="UP001589710"/>
    </source>
</evidence>
<dbReference type="Gene3D" id="2.60.120.620">
    <property type="entry name" value="q2cbj1_9rhob like domain"/>
    <property type="match status" value="1"/>
</dbReference>
<sequence length="271" mass="30085">MTELQQTTRASQVIDLDRYPIDRLDSPKGRALVAFCRASLAFEGACQLPGFIRPTAVERLAAEAVAKRDQAYRTDAKHNVYFEAVPETSAPADPQSMLQHSSKSAIAWDLIGPDSALRIAYEWDALTNFLGQALDMAEFYRYADPLGAASLMIFAEGDELGWHFDRSPFAVTLMLQPATEGGAYEYHHRLRRPDDENKAGVVAALQDEQPGRITLPNEPGTLSLFRGQYSLHRVTPVQGDTTRINAVLAYSTKPDDKMNTLTQELFYGRSA</sequence>
<protein>
    <recommendedName>
        <fullName evidence="2">Fe2OG dioxygenase domain-containing protein</fullName>
    </recommendedName>
</protein>